<keyword evidence="3 7" id="KW-0694">RNA-binding</keyword>
<dbReference type="InterPro" id="IPR001912">
    <property type="entry name" value="Ribosomal_uS4_N"/>
</dbReference>
<dbReference type="InterPro" id="IPR005709">
    <property type="entry name" value="Ribosomal_uS4_bac-type"/>
</dbReference>
<dbReference type="EMBL" id="FJ493497">
    <property type="protein sequence ID" value="ACK36886.1"/>
    <property type="molecule type" value="Genomic_DNA"/>
</dbReference>
<name>C0JWM5_MONSK</name>
<reference evidence="12" key="2">
    <citation type="journal article" date="2009" name="Mol. Biol. Evol.">
        <title>The chloroplast genomes of the green algae Pyramimonas, Monomastix, and Pycnococcus shed new light on the evolutionary history of prasinophytes and the origin of the secondary chloroplasts of euglenids.</title>
        <authorList>
            <person name="Turmel M."/>
            <person name="Gagnon M.C."/>
            <person name="O'Kelly C.J."/>
            <person name="Otis C."/>
            <person name="Lemieux C."/>
        </authorList>
    </citation>
    <scope>NUCLEOTIDE SEQUENCE</scope>
</reference>
<comment type="function">
    <text evidence="7">One of the primary rRNA binding proteins, it binds directly to 16S rRNA where it nucleates assembly of the body of the 30S subunit.</text>
</comment>
<dbReference type="SMART" id="SM01390">
    <property type="entry name" value="Ribosomal_S4"/>
    <property type="match status" value="1"/>
</dbReference>
<evidence type="ECO:0000259" key="10">
    <source>
        <dbReference type="SMART" id="SM00363"/>
    </source>
</evidence>
<keyword evidence="2 7" id="KW-0699">rRNA-binding</keyword>
<feature type="domain" description="RNA-binding S4" evidence="10">
    <location>
        <begin position="93"/>
        <end position="172"/>
    </location>
</feature>
<dbReference type="Gene3D" id="3.10.290.10">
    <property type="entry name" value="RNA-binding S4 domain"/>
    <property type="match status" value="1"/>
</dbReference>
<dbReference type="GO" id="GO:0006412">
    <property type="term" value="P:translation"/>
    <property type="evidence" value="ECO:0007669"/>
    <property type="project" value="UniProtKB-UniRule"/>
</dbReference>
<evidence type="ECO:0000256" key="9">
    <source>
        <dbReference type="SAM" id="MobiDB-lite"/>
    </source>
</evidence>
<evidence type="ECO:0000259" key="11">
    <source>
        <dbReference type="SMART" id="SM01390"/>
    </source>
</evidence>
<dbReference type="PROSITE" id="PS50889">
    <property type="entry name" value="S4"/>
    <property type="match status" value="1"/>
</dbReference>
<dbReference type="SMART" id="SM00363">
    <property type="entry name" value="S4"/>
    <property type="match status" value="1"/>
</dbReference>
<accession>C0JWM5</accession>
<protein>
    <recommendedName>
        <fullName evidence="6 7">Small ribosomal subunit protein uS4c</fullName>
    </recommendedName>
</protein>
<dbReference type="RefSeq" id="YP_002601030.1">
    <property type="nucleotide sequence ID" value="NC_012101.1"/>
</dbReference>
<dbReference type="InterPro" id="IPR018079">
    <property type="entry name" value="Ribosomal_uS4_CS"/>
</dbReference>
<dbReference type="Pfam" id="PF01479">
    <property type="entry name" value="S4"/>
    <property type="match status" value="1"/>
</dbReference>
<comment type="similarity">
    <text evidence="1 7 8">Belongs to the universal ribosomal protein uS4 family.</text>
</comment>
<dbReference type="AlphaFoldDB" id="C0JWM5"/>
<feature type="region of interest" description="Disordered" evidence="9">
    <location>
        <begin position="20"/>
        <end position="45"/>
    </location>
</feature>
<dbReference type="NCBIfam" id="NF003717">
    <property type="entry name" value="PRK05327.1"/>
    <property type="match status" value="1"/>
</dbReference>
<dbReference type="Gene3D" id="1.10.1050.10">
    <property type="entry name" value="Ribosomal Protein S4 Delta 41, Chain A, domain 1"/>
    <property type="match status" value="1"/>
</dbReference>
<evidence type="ECO:0000256" key="5">
    <source>
        <dbReference type="ARBA" id="ARBA00023274"/>
    </source>
</evidence>
<sequence>MSRYRGPRLRITRRLGDLPGLVNTAKSSGKTTLPGQHGGSRPQKASQYSIRLKEKQKLRFNYGVNESQLVRYVKKARNMKGSTGELVLQLLEMRLDSIVFRSGLAPTLRAARQLVSHGHIAIETKTSQNKTENSFLPVNIPSYQCRPGDNVRLINLPTGEARSSTSLPAHIHFDNASKSYQVKQLIPRSEVSCSVNELLIIEYYSRKV</sequence>
<comment type="subunit">
    <text evidence="7">Part of the 30S ribosomal subunit. Contacts protein S5. The interaction surface between S4 and S5 is involved in control of translational fidelity.</text>
</comment>
<dbReference type="Pfam" id="PF00163">
    <property type="entry name" value="Ribosomal_S4"/>
    <property type="match status" value="1"/>
</dbReference>
<dbReference type="InterPro" id="IPR022801">
    <property type="entry name" value="Ribosomal_uS4"/>
</dbReference>
<evidence type="ECO:0000256" key="4">
    <source>
        <dbReference type="ARBA" id="ARBA00022980"/>
    </source>
</evidence>
<keyword evidence="12" id="KW-0150">Chloroplast</keyword>
<comment type="subcellular location">
    <subcellularLocation>
        <location evidence="7">Plastid</location>
        <location evidence="7">Chloroplast</location>
    </subcellularLocation>
</comment>
<dbReference type="GO" id="GO:0042274">
    <property type="term" value="P:ribosomal small subunit biogenesis"/>
    <property type="evidence" value="ECO:0007669"/>
    <property type="project" value="TreeGrafter"/>
</dbReference>
<dbReference type="GO" id="GO:0019843">
    <property type="term" value="F:rRNA binding"/>
    <property type="evidence" value="ECO:0007669"/>
    <property type="project" value="UniProtKB-UniRule"/>
</dbReference>
<evidence type="ECO:0000256" key="8">
    <source>
        <dbReference type="RuleBase" id="RU003699"/>
    </source>
</evidence>
<dbReference type="PANTHER" id="PTHR11831:SF4">
    <property type="entry name" value="SMALL RIBOSOMAL SUBUNIT PROTEIN US4M"/>
    <property type="match status" value="1"/>
</dbReference>
<dbReference type="SUPFAM" id="SSF55174">
    <property type="entry name" value="Alpha-L RNA-binding motif"/>
    <property type="match status" value="1"/>
</dbReference>
<dbReference type="InterPro" id="IPR002942">
    <property type="entry name" value="S4_RNA-bd"/>
</dbReference>
<dbReference type="NCBIfam" id="TIGR01017">
    <property type="entry name" value="rpsD_bact"/>
    <property type="match status" value="1"/>
</dbReference>
<dbReference type="FunFam" id="1.10.1050.10:FF:000002">
    <property type="entry name" value="30S ribosomal protein S4, chloroplastic"/>
    <property type="match status" value="1"/>
</dbReference>
<evidence type="ECO:0000256" key="3">
    <source>
        <dbReference type="ARBA" id="ARBA00022884"/>
    </source>
</evidence>
<keyword evidence="4 7" id="KW-0689">Ribosomal protein</keyword>
<dbReference type="GO" id="GO:0003735">
    <property type="term" value="F:structural constituent of ribosome"/>
    <property type="evidence" value="ECO:0007669"/>
    <property type="project" value="InterPro"/>
</dbReference>
<dbReference type="GO" id="GO:0015935">
    <property type="term" value="C:small ribosomal subunit"/>
    <property type="evidence" value="ECO:0007669"/>
    <property type="project" value="InterPro"/>
</dbReference>
<evidence type="ECO:0000313" key="12">
    <source>
        <dbReference type="EMBL" id="ACK36886.1"/>
    </source>
</evidence>
<feature type="domain" description="Small ribosomal subunit protein uS4 N-terminal" evidence="11">
    <location>
        <begin position="3"/>
        <end position="92"/>
    </location>
</feature>
<evidence type="ECO:0000256" key="1">
    <source>
        <dbReference type="ARBA" id="ARBA00007465"/>
    </source>
</evidence>
<evidence type="ECO:0000256" key="7">
    <source>
        <dbReference type="HAMAP-Rule" id="MF_01306"/>
    </source>
</evidence>
<dbReference type="PROSITE" id="PS00632">
    <property type="entry name" value="RIBOSOMAL_S4"/>
    <property type="match status" value="1"/>
</dbReference>
<keyword evidence="5 7" id="KW-0687">Ribonucleoprotein</keyword>
<gene>
    <name evidence="7 12" type="primary">rps4</name>
</gene>
<geneLocation type="chloroplast" evidence="12"/>
<dbReference type="CDD" id="cd00165">
    <property type="entry name" value="S4"/>
    <property type="match status" value="1"/>
</dbReference>
<comment type="function">
    <text evidence="7">With S5 and S12 plays an important role in translational accuracy.</text>
</comment>
<feature type="compositionally biased region" description="Polar residues" evidence="9">
    <location>
        <begin position="24"/>
        <end position="34"/>
    </location>
</feature>
<dbReference type="PANTHER" id="PTHR11831">
    <property type="entry name" value="30S 40S RIBOSOMAL PROTEIN"/>
    <property type="match status" value="1"/>
</dbReference>
<dbReference type="GO" id="GO:0009507">
    <property type="term" value="C:chloroplast"/>
    <property type="evidence" value="ECO:0007669"/>
    <property type="project" value="UniProtKB-SubCell"/>
</dbReference>
<dbReference type="HAMAP" id="MF_01306_B">
    <property type="entry name" value="Ribosomal_uS4_B"/>
    <property type="match status" value="1"/>
</dbReference>
<dbReference type="InterPro" id="IPR036986">
    <property type="entry name" value="S4_RNA-bd_sf"/>
</dbReference>
<reference evidence="12" key="1">
    <citation type="journal article" date="2006" name="BMC Biol.">
        <title>The complete chloroplast DNA sequence of the green alga Oltmannsiellopsis viridis reveals a distinctive quadripartite architecture in the chloroplast genome of early diverging ulvophytes.</title>
        <authorList>
            <person name="Pombert J.F."/>
            <person name="Lemieux C."/>
            <person name="Turmel M."/>
        </authorList>
    </citation>
    <scope>NUCLEOTIDE SEQUENCE</scope>
</reference>
<dbReference type="GeneID" id="7441158"/>
<organism evidence="12">
    <name type="scientific">Monomastix sp. (strain OKE-1)</name>
    <dbReference type="NCBI Taxonomy" id="141716"/>
    <lineage>
        <taxon>Eukaryota</taxon>
        <taxon>Viridiplantae</taxon>
        <taxon>Chlorophyta</taxon>
        <taxon>Mamiellophyceae</taxon>
        <taxon>Monomastigales</taxon>
        <taxon>Monomastigaceae</taxon>
        <taxon>Monomastix</taxon>
    </lineage>
</organism>
<keyword evidence="12" id="KW-0934">Plastid</keyword>
<evidence type="ECO:0000256" key="2">
    <source>
        <dbReference type="ARBA" id="ARBA00022730"/>
    </source>
</evidence>
<proteinExistence type="inferred from homology"/>
<evidence type="ECO:0000256" key="6">
    <source>
        <dbReference type="ARBA" id="ARBA00035158"/>
    </source>
</evidence>